<dbReference type="Gene3D" id="3.40.50.1820">
    <property type="entry name" value="alpha/beta hydrolase"/>
    <property type="match status" value="1"/>
</dbReference>
<gene>
    <name evidence="3" type="ORF">CKAN_01192100</name>
</gene>
<feature type="region of interest" description="Disordered" evidence="1">
    <location>
        <begin position="1"/>
        <end position="57"/>
    </location>
</feature>
<dbReference type="InterPro" id="IPR045889">
    <property type="entry name" value="MES/HNL"/>
</dbReference>
<dbReference type="InterPro" id="IPR029058">
    <property type="entry name" value="AB_hydrolase_fold"/>
</dbReference>
<dbReference type="GO" id="GO:0080030">
    <property type="term" value="F:methyl indole-3-acetate esterase activity"/>
    <property type="evidence" value="ECO:0007669"/>
    <property type="project" value="TreeGrafter"/>
</dbReference>
<dbReference type="GO" id="GO:0009696">
    <property type="term" value="P:salicylic acid metabolic process"/>
    <property type="evidence" value="ECO:0007669"/>
    <property type="project" value="TreeGrafter"/>
</dbReference>
<comment type="caution">
    <text evidence="3">The sequence shown here is derived from an EMBL/GenBank/DDBJ whole genome shotgun (WGS) entry which is preliminary data.</text>
</comment>
<dbReference type="AlphaFoldDB" id="A0A3S3QDY6"/>
<dbReference type="PANTHER" id="PTHR10992">
    <property type="entry name" value="METHYLESTERASE FAMILY MEMBER"/>
    <property type="match status" value="1"/>
</dbReference>
<dbReference type="OrthoDB" id="408373at2759"/>
<evidence type="ECO:0000313" key="4">
    <source>
        <dbReference type="Proteomes" id="UP000283530"/>
    </source>
</evidence>
<feature type="domain" description="AB hydrolase-1" evidence="2">
    <location>
        <begin position="68"/>
        <end position="281"/>
    </location>
</feature>
<protein>
    <submittedName>
        <fullName evidence="3">Salicylic acid-binding protein 2-like protein</fullName>
    </submittedName>
</protein>
<keyword evidence="4" id="KW-1185">Reference proteome</keyword>
<evidence type="ECO:0000313" key="3">
    <source>
        <dbReference type="EMBL" id="RWR83174.1"/>
    </source>
</evidence>
<feature type="compositionally biased region" description="Basic and acidic residues" evidence="1">
    <location>
        <begin position="20"/>
        <end position="53"/>
    </location>
</feature>
<dbReference type="GO" id="GO:0080031">
    <property type="term" value="F:methyl salicylate esterase activity"/>
    <property type="evidence" value="ECO:0007669"/>
    <property type="project" value="TreeGrafter"/>
</dbReference>
<reference evidence="3 4" key="1">
    <citation type="journal article" date="2019" name="Nat. Plants">
        <title>Stout camphor tree genome fills gaps in understanding of flowering plant genome evolution.</title>
        <authorList>
            <person name="Chaw S.M."/>
            <person name="Liu Y.C."/>
            <person name="Wu Y.W."/>
            <person name="Wang H.Y."/>
            <person name="Lin C.I."/>
            <person name="Wu C.S."/>
            <person name="Ke H.M."/>
            <person name="Chang L.Y."/>
            <person name="Hsu C.Y."/>
            <person name="Yang H.T."/>
            <person name="Sudianto E."/>
            <person name="Hsu M.H."/>
            <person name="Wu K.P."/>
            <person name="Wang L.N."/>
            <person name="Leebens-Mack J.H."/>
            <person name="Tsai I.J."/>
        </authorList>
    </citation>
    <scope>NUCLEOTIDE SEQUENCE [LARGE SCALE GENOMIC DNA]</scope>
    <source>
        <strain evidence="4">cv. Chaw 1501</strain>
        <tissue evidence="3">Young leaves</tissue>
    </source>
</reference>
<dbReference type="GO" id="GO:0080032">
    <property type="term" value="F:methyl jasmonate esterase activity"/>
    <property type="evidence" value="ECO:0007669"/>
    <property type="project" value="TreeGrafter"/>
</dbReference>
<organism evidence="3 4">
    <name type="scientific">Cinnamomum micranthum f. kanehirae</name>
    <dbReference type="NCBI Taxonomy" id="337451"/>
    <lineage>
        <taxon>Eukaryota</taxon>
        <taxon>Viridiplantae</taxon>
        <taxon>Streptophyta</taxon>
        <taxon>Embryophyta</taxon>
        <taxon>Tracheophyta</taxon>
        <taxon>Spermatophyta</taxon>
        <taxon>Magnoliopsida</taxon>
        <taxon>Magnoliidae</taxon>
        <taxon>Laurales</taxon>
        <taxon>Lauraceae</taxon>
        <taxon>Cinnamomum</taxon>
    </lineage>
</organism>
<dbReference type="Proteomes" id="UP000283530">
    <property type="component" value="Unassembled WGS sequence"/>
</dbReference>
<evidence type="ECO:0000259" key="2">
    <source>
        <dbReference type="Pfam" id="PF12697"/>
    </source>
</evidence>
<accession>A0A3S3QDY6</accession>
<name>A0A3S3QDY6_9MAGN</name>
<evidence type="ECO:0000256" key="1">
    <source>
        <dbReference type="SAM" id="MobiDB-lite"/>
    </source>
</evidence>
<dbReference type="EMBL" id="QPKB01000004">
    <property type="protein sequence ID" value="RWR83174.1"/>
    <property type="molecule type" value="Genomic_DNA"/>
</dbReference>
<dbReference type="GO" id="GO:0009694">
    <property type="term" value="P:jasmonic acid metabolic process"/>
    <property type="evidence" value="ECO:0007669"/>
    <property type="project" value="TreeGrafter"/>
</dbReference>
<proteinExistence type="predicted"/>
<dbReference type="Pfam" id="PF12697">
    <property type="entry name" value="Abhydrolase_6"/>
    <property type="match status" value="1"/>
</dbReference>
<sequence>MVGVMKWERGKKRGEEEEEETRRGGKEERRGRRKENKEGRKEEEKQKEEEGKQRAAATPVTVLCTSVELQSNRAAGHRVTALDMASCGADTKPLDQVHSIVHYHQPLTDFMASIAAHGRVVLVGHSFGGIGVSLAMERFPRTISVAIFATAMMPSLMFRRLDSMMDCRATLDQGPDSSPSTFIFGPMFLASKVYQCCQPEDLTLATMLVRPGKPFGEDMSREIMVSEENYGSVSRVYIVSKEDELMKEDFQHWIIENNPPREVREIHGSDHMPMLSKPQELCCCLLDIADRYD</sequence>
<dbReference type="PANTHER" id="PTHR10992:SF943">
    <property type="entry name" value="METHYLESTERASE 10"/>
    <property type="match status" value="1"/>
</dbReference>
<dbReference type="STRING" id="337451.A0A3S3QDY6"/>
<dbReference type="InterPro" id="IPR000073">
    <property type="entry name" value="AB_hydrolase_1"/>
</dbReference>
<dbReference type="SUPFAM" id="SSF53474">
    <property type="entry name" value="alpha/beta-Hydrolases"/>
    <property type="match status" value="1"/>
</dbReference>